<sequence length="296" mass="32216">MGSVSVWFSFQRLQMAVPIARRRTPFSRPNKGIEITRTRACMGMAENLWLLEAAKHTVDTYIKNGMVVGLGSGHASKLAIQHLGQKLRAKKLKDIVGVPMSMSSASEAAEVGIPLDKYQDSSQIDFAFHDANIMEEGSLVAVIGHQRPQGGDSFIQEKSIIKAAKSIVYIIEGKQYKGSFEGSIPVLVHTYNWMETAEEIDDLFLGDAEVWRRPFVGHAGPSGGDFPLVTREGFNVLDVIFTSSIPDLAAVAESLDKINGVVDHGVVCGIQCRAVVVSEGGFRTIDNLPKDVVSDI</sequence>
<evidence type="ECO:0000256" key="5">
    <source>
        <dbReference type="ARBA" id="ARBA00023235"/>
    </source>
</evidence>
<evidence type="ECO:0000313" key="7">
    <source>
        <dbReference type="Proteomes" id="UP001370490"/>
    </source>
</evidence>
<dbReference type="Pfam" id="PF06026">
    <property type="entry name" value="Rib_5-P_isom_A"/>
    <property type="match status" value="1"/>
</dbReference>
<gene>
    <name evidence="6" type="ORF">RJ641_017661</name>
</gene>
<evidence type="ECO:0000256" key="1">
    <source>
        <dbReference type="ARBA" id="ARBA00001713"/>
    </source>
</evidence>
<evidence type="ECO:0000256" key="4">
    <source>
        <dbReference type="ARBA" id="ARBA00011959"/>
    </source>
</evidence>
<dbReference type="AlphaFoldDB" id="A0AAN8UK07"/>
<dbReference type="EC" id="5.3.1.6" evidence="4"/>
<dbReference type="GO" id="GO:0009052">
    <property type="term" value="P:pentose-phosphate shunt, non-oxidative branch"/>
    <property type="evidence" value="ECO:0007669"/>
    <property type="project" value="InterPro"/>
</dbReference>
<organism evidence="6 7">
    <name type="scientific">Dillenia turbinata</name>
    <dbReference type="NCBI Taxonomy" id="194707"/>
    <lineage>
        <taxon>Eukaryota</taxon>
        <taxon>Viridiplantae</taxon>
        <taxon>Streptophyta</taxon>
        <taxon>Embryophyta</taxon>
        <taxon>Tracheophyta</taxon>
        <taxon>Spermatophyta</taxon>
        <taxon>Magnoliopsida</taxon>
        <taxon>eudicotyledons</taxon>
        <taxon>Gunneridae</taxon>
        <taxon>Pentapetalae</taxon>
        <taxon>Dilleniales</taxon>
        <taxon>Dilleniaceae</taxon>
        <taxon>Dillenia</taxon>
    </lineage>
</organism>
<reference evidence="6 7" key="1">
    <citation type="submission" date="2023-12" db="EMBL/GenBank/DDBJ databases">
        <title>A high-quality genome assembly for Dillenia turbinata (Dilleniales).</title>
        <authorList>
            <person name="Chanderbali A."/>
        </authorList>
    </citation>
    <scope>NUCLEOTIDE SEQUENCE [LARGE SCALE GENOMIC DNA]</scope>
    <source>
        <strain evidence="6">LSX21</strain>
        <tissue evidence="6">Leaf</tissue>
    </source>
</reference>
<comment type="caution">
    <text evidence="6">The sequence shown here is derived from an EMBL/GenBank/DDBJ whole genome shotgun (WGS) entry which is preliminary data.</text>
</comment>
<protein>
    <recommendedName>
        <fullName evidence="4">ribose-5-phosphate isomerase</fullName>
        <ecNumber evidence="4">5.3.1.6</ecNumber>
    </recommendedName>
</protein>
<dbReference type="PANTHER" id="PTHR43748:SF1">
    <property type="entry name" value="RIBOSE-5-PHOSPHATE ISOMERASE 4, CHLOROPLASTIC-RELATED"/>
    <property type="match status" value="1"/>
</dbReference>
<dbReference type="InterPro" id="IPR004788">
    <property type="entry name" value="Ribose5P_isomerase_type_A"/>
</dbReference>
<comment type="catalytic activity">
    <reaction evidence="1">
        <text>aldehydo-D-ribose 5-phosphate = D-ribulose 5-phosphate</text>
        <dbReference type="Rhea" id="RHEA:14657"/>
        <dbReference type="ChEBI" id="CHEBI:58121"/>
        <dbReference type="ChEBI" id="CHEBI:58273"/>
        <dbReference type="EC" id="5.3.1.6"/>
    </reaction>
</comment>
<proteinExistence type="inferred from homology"/>
<dbReference type="GO" id="GO:0004751">
    <property type="term" value="F:ribose-5-phosphate isomerase activity"/>
    <property type="evidence" value="ECO:0007669"/>
    <property type="project" value="UniProtKB-EC"/>
</dbReference>
<dbReference type="PANTHER" id="PTHR43748">
    <property type="entry name" value="RIBOSE-5-PHOSPHATE ISOMERASE 3, CHLOROPLASTIC-RELATED"/>
    <property type="match status" value="1"/>
</dbReference>
<comment type="similarity">
    <text evidence="3">Belongs to the ribose 5-phosphate isomerase family.</text>
</comment>
<evidence type="ECO:0000256" key="3">
    <source>
        <dbReference type="ARBA" id="ARBA00008088"/>
    </source>
</evidence>
<dbReference type="Proteomes" id="UP001370490">
    <property type="component" value="Unassembled WGS sequence"/>
</dbReference>
<dbReference type="InterPro" id="IPR050262">
    <property type="entry name" value="Ribose-5P_isomerase"/>
</dbReference>
<dbReference type="SUPFAM" id="SSF75445">
    <property type="entry name" value="D-ribose-5-phosphate isomerase (RpiA), lid domain"/>
    <property type="match status" value="1"/>
</dbReference>
<comment type="pathway">
    <text evidence="2">Carbohydrate degradation; pentose phosphate pathway; D-ribose 5-phosphate from D-ribulose 5-phosphate (non-oxidative stage): step 1/1.</text>
</comment>
<evidence type="ECO:0000313" key="6">
    <source>
        <dbReference type="EMBL" id="KAK6916910.1"/>
    </source>
</evidence>
<keyword evidence="7" id="KW-1185">Reference proteome</keyword>
<dbReference type="Gene3D" id="3.30.70.260">
    <property type="match status" value="1"/>
</dbReference>
<dbReference type="Gene3D" id="3.40.50.1360">
    <property type="match status" value="1"/>
</dbReference>
<evidence type="ECO:0000256" key="2">
    <source>
        <dbReference type="ARBA" id="ARBA00004988"/>
    </source>
</evidence>
<keyword evidence="5 6" id="KW-0413">Isomerase</keyword>
<dbReference type="SUPFAM" id="SSF100950">
    <property type="entry name" value="NagB/RpiA/CoA transferase-like"/>
    <property type="match status" value="1"/>
</dbReference>
<dbReference type="InterPro" id="IPR037171">
    <property type="entry name" value="NagB/RpiA_transferase-like"/>
</dbReference>
<name>A0AAN8UK07_9MAGN</name>
<dbReference type="EMBL" id="JBAMMX010000023">
    <property type="protein sequence ID" value="KAK6916910.1"/>
    <property type="molecule type" value="Genomic_DNA"/>
</dbReference>
<accession>A0AAN8UK07</accession>